<evidence type="ECO:0000256" key="1">
    <source>
        <dbReference type="SAM" id="Phobius"/>
    </source>
</evidence>
<dbReference type="STRING" id="1338011.BD94_1684"/>
<keyword evidence="1" id="KW-0472">Membrane</keyword>
<dbReference type="AlphaFoldDB" id="A0A077EH31"/>
<sequence length="180" mass="20749">MISSGQEKLNRKDVNKGIWKFIFSFLFLSGFSFLSVFLFFKSSEYQKDNIQKEVENYKNILNKNELLQSKMEGIYSKMSIIANDKVQNDVFLRDNIVEDIHDCKNIMGKDSVKEFKQYASLLKNINEMVSLKDKLISASLEEKAALNNLQECQGRLNIVTSSILNGIPKVGPRRKPRSIR</sequence>
<name>A0A077EH31_9FLAO</name>
<evidence type="ECO:0000313" key="3">
    <source>
        <dbReference type="Proteomes" id="UP000028933"/>
    </source>
</evidence>
<gene>
    <name evidence="2" type="ORF">BD94_1684</name>
</gene>
<accession>A0A077EH31</accession>
<dbReference type="eggNOG" id="ENOG5032SPP">
    <property type="taxonomic scope" value="Bacteria"/>
</dbReference>
<dbReference type="RefSeq" id="WP_024566039.1">
    <property type="nucleotide sequence ID" value="NZ_CP007547.1"/>
</dbReference>
<reference evidence="2" key="2">
    <citation type="journal article" date="2015" name="Genome Biol. Evol.">
        <title>Complete Genome Sequence and Transcriptomic Analysis of the Novel Pathogen Elizabethkingia anophelis in Response to Oxidative Stress.</title>
        <authorList>
            <person name="Li Y."/>
            <person name="Liu Y."/>
            <person name="Chew S.C."/>
            <person name="Tay M."/>
            <person name="Salido M.M."/>
            <person name="Teo J."/>
            <person name="Lauro F.M."/>
            <person name="Givskov M."/>
            <person name="Yang L."/>
        </authorList>
    </citation>
    <scope>NUCLEOTIDE SEQUENCE</scope>
    <source>
        <strain evidence="2">NUHP1</strain>
    </source>
</reference>
<reference evidence="2" key="1">
    <citation type="journal article" date="2013" name="Lancet">
        <title>First case of E anophelis outbreak in an intensive-care unit.</title>
        <authorList>
            <person name="Teo J."/>
            <person name="Tan S.Y."/>
            <person name="Tay M."/>
            <person name="Ding Y."/>
            <person name="Kjelleberg S."/>
            <person name="Givskov M."/>
            <person name="Lin R.T."/>
            <person name="Yang L."/>
        </authorList>
    </citation>
    <scope>NUCLEOTIDE SEQUENCE [LARGE SCALE GENOMIC DNA]</scope>
    <source>
        <strain evidence="2">NUHP1</strain>
    </source>
</reference>
<proteinExistence type="predicted"/>
<dbReference type="HOGENOM" id="CLU_128101_0_0_10"/>
<protein>
    <submittedName>
        <fullName evidence="2">Uncharacterized protein</fullName>
    </submittedName>
</protein>
<feature type="transmembrane region" description="Helical" evidence="1">
    <location>
        <begin position="21"/>
        <end position="40"/>
    </location>
</feature>
<keyword evidence="1" id="KW-0812">Transmembrane</keyword>
<dbReference type="EMBL" id="CP007547">
    <property type="protein sequence ID" value="AIL45459.1"/>
    <property type="molecule type" value="Genomic_DNA"/>
</dbReference>
<dbReference type="Pfam" id="PF17561">
    <property type="entry name" value="TssO"/>
    <property type="match status" value="1"/>
</dbReference>
<keyword evidence="1" id="KW-1133">Transmembrane helix</keyword>
<evidence type="ECO:0000313" key="2">
    <source>
        <dbReference type="EMBL" id="AIL45459.1"/>
    </source>
</evidence>
<dbReference type="Proteomes" id="UP000028933">
    <property type="component" value="Chromosome"/>
</dbReference>
<dbReference type="InterPro" id="IPR039449">
    <property type="entry name" value="TssO"/>
</dbReference>
<dbReference type="KEGG" id="eao:BD94_1684"/>
<organism evidence="2 3">
    <name type="scientific">Elizabethkingia anophelis NUHP1</name>
    <dbReference type="NCBI Taxonomy" id="1338011"/>
    <lineage>
        <taxon>Bacteria</taxon>
        <taxon>Pseudomonadati</taxon>
        <taxon>Bacteroidota</taxon>
        <taxon>Flavobacteriia</taxon>
        <taxon>Flavobacteriales</taxon>
        <taxon>Weeksellaceae</taxon>
        <taxon>Elizabethkingia</taxon>
    </lineage>
</organism>